<evidence type="ECO:0000256" key="4">
    <source>
        <dbReference type="SAM" id="MobiDB-lite"/>
    </source>
</evidence>
<dbReference type="OrthoDB" id="8638122at2"/>
<organism evidence="6 7">
    <name type="scientific">Roseibium suaedae</name>
    <dbReference type="NCBI Taxonomy" id="735517"/>
    <lineage>
        <taxon>Bacteria</taxon>
        <taxon>Pseudomonadati</taxon>
        <taxon>Pseudomonadota</taxon>
        <taxon>Alphaproteobacteria</taxon>
        <taxon>Hyphomicrobiales</taxon>
        <taxon>Stappiaceae</taxon>
        <taxon>Roseibium</taxon>
    </lineage>
</organism>
<feature type="region of interest" description="Disordered" evidence="4">
    <location>
        <begin position="1"/>
        <end position="23"/>
    </location>
</feature>
<dbReference type="InterPro" id="IPR036390">
    <property type="entry name" value="WH_DNA-bd_sf"/>
</dbReference>
<dbReference type="Pfam" id="PF00392">
    <property type="entry name" value="GntR"/>
    <property type="match status" value="1"/>
</dbReference>
<evidence type="ECO:0000256" key="2">
    <source>
        <dbReference type="ARBA" id="ARBA00023125"/>
    </source>
</evidence>
<evidence type="ECO:0000313" key="7">
    <source>
        <dbReference type="Proteomes" id="UP000186002"/>
    </source>
</evidence>
<evidence type="ECO:0000256" key="3">
    <source>
        <dbReference type="ARBA" id="ARBA00023163"/>
    </source>
</evidence>
<dbReference type="RefSeq" id="WP_073013264.1">
    <property type="nucleotide sequence ID" value="NZ_FRBW01000002.1"/>
</dbReference>
<keyword evidence="7" id="KW-1185">Reference proteome</keyword>
<evidence type="ECO:0000313" key="6">
    <source>
        <dbReference type="EMBL" id="SHM33588.1"/>
    </source>
</evidence>
<dbReference type="PANTHER" id="PTHR43537">
    <property type="entry name" value="TRANSCRIPTIONAL REGULATOR, GNTR FAMILY"/>
    <property type="match status" value="1"/>
</dbReference>
<dbReference type="SMART" id="SM00345">
    <property type="entry name" value="HTH_GNTR"/>
    <property type="match status" value="1"/>
</dbReference>
<dbReference type="Gene3D" id="1.10.10.10">
    <property type="entry name" value="Winged helix-like DNA-binding domain superfamily/Winged helix DNA-binding domain"/>
    <property type="match status" value="1"/>
</dbReference>
<gene>
    <name evidence="6" type="ORF">SAMN05444272_2374</name>
</gene>
<feature type="domain" description="HTH gntR-type" evidence="5">
    <location>
        <begin position="20"/>
        <end position="87"/>
    </location>
</feature>
<protein>
    <submittedName>
        <fullName evidence="6">Transcriptional regulator, GntR family</fullName>
    </submittedName>
</protein>
<dbReference type="PROSITE" id="PS50949">
    <property type="entry name" value="HTH_GNTR"/>
    <property type="match status" value="1"/>
</dbReference>
<evidence type="ECO:0000256" key="1">
    <source>
        <dbReference type="ARBA" id="ARBA00023015"/>
    </source>
</evidence>
<dbReference type="GO" id="GO:0003677">
    <property type="term" value="F:DNA binding"/>
    <property type="evidence" value="ECO:0007669"/>
    <property type="project" value="UniProtKB-KW"/>
</dbReference>
<keyword evidence="3" id="KW-0804">Transcription</keyword>
<dbReference type="InterPro" id="IPR036388">
    <property type="entry name" value="WH-like_DNA-bd_sf"/>
</dbReference>
<dbReference type="InterPro" id="IPR000524">
    <property type="entry name" value="Tscrpt_reg_HTH_GntR"/>
</dbReference>
<dbReference type="CDD" id="cd07377">
    <property type="entry name" value="WHTH_GntR"/>
    <property type="match status" value="1"/>
</dbReference>
<dbReference type="Proteomes" id="UP000186002">
    <property type="component" value="Unassembled WGS sequence"/>
</dbReference>
<dbReference type="SUPFAM" id="SSF48008">
    <property type="entry name" value="GntR ligand-binding domain-like"/>
    <property type="match status" value="1"/>
</dbReference>
<dbReference type="SMART" id="SM00895">
    <property type="entry name" value="FCD"/>
    <property type="match status" value="1"/>
</dbReference>
<proteinExistence type="predicted"/>
<evidence type="ECO:0000259" key="5">
    <source>
        <dbReference type="PROSITE" id="PS50949"/>
    </source>
</evidence>
<dbReference type="EMBL" id="FRBW01000002">
    <property type="protein sequence ID" value="SHM33588.1"/>
    <property type="molecule type" value="Genomic_DNA"/>
</dbReference>
<dbReference type="SUPFAM" id="SSF46785">
    <property type="entry name" value="Winged helix' DNA-binding domain"/>
    <property type="match status" value="1"/>
</dbReference>
<dbReference type="STRING" id="735517.SAMN05444272_2374"/>
<sequence length="241" mass="27527">MDADSKGNAVEAAGAKPRRGHGVSTAYDTLKQEILELKLRPGSPVDETELSTRFGMSRTPIREALIKLANDGLVVTLPNRSTIVAPLDFLELPSFYDALTLMYRVTTRLAAQNRTDAEVVRIRKFQTDYAEAVAAKDVSRMIEVNRHFHSMIARAGKNRYYIELFDRLLDEGRRLLRFYYSSFNDELPQVYLDEHEKMVCAIEARDVETADRIAKQHADQIVRQIQSYIVDDRRLNGDIAF</sequence>
<dbReference type="InterPro" id="IPR008920">
    <property type="entry name" value="TF_FadR/GntR_C"/>
</dbReference>
<dbReference type="Pfam" id="PF07729">
    <property type="entry name" value="FCD"/>
    <property type="match status" value="1"/>
</dbReference>
<accession>A0A1M7HYW4</accession>
<dbReference type="InterPro" id="IPR011711">
    <property type="entry name" value="GntR_C"/>
</dbReference>
<dbReference type="AlphaFoldDB" id="A0A1M7HYW4"/>
<dbReference type="GO" id="GO:0003700">
    <property type="term" value="F:DNA-binding transcription factor activity"/>
    <property type="evidence" value="ECO:0007669"/>
    <property type="project" value="InterPro"/>
</dbReference>
<name>A0A1M7HYW4_9HYPH</name>
<keyword evidence="2" id="KW-0238">DNA-binding</keyword>
<dbReference type="Gene3D" id="1.20.120.530">
    <property type="entry name" value="GntR ligand-binding domain-like"/>
    <property type="match status" value="1"/>
</dbReference>
<keyword evidence="1" id="KW-0805">Transcription regulation</keyword>
<reference evidence="6 7" key="1">
    <citation type="submission" date="2016-11" db="EMBL/GenBank/DDBJ databases">
        <authorList>
            <person name="Jaros S."/>
            <person name="Januszkiewicz K."/>
            <person name="Wedrychowicz H."/>
        </authorList>
    </citation>
    <scope>NUCLEOTIDE SEQUENCE [LARGE SCALE GENOMIC DNA]</scope>
    <source>
        <strain evidence="6 7">DSM 22153</strain>
    </source>
</reference>
<dbReference type="PANTHER" id="PTHR43537:SF5">
    <property type="entry name" value="UXU OPERON TRANSCRIPTIONAL REGULATOR"/>
    <property type="match status" value="1"/>
</dbReference>
<dbReference type="PRINTS" id="PR00035">
    <property type="entry name" value="HTHGNTR"/>
</dbReference>